<protein>
    <recommendedName>
        <fullName evidence="3">ParB/Sulfiredoxin domain-containing protein</fullName>
    </recommendedName>
</protein>
<dbReference type="Proteomes" id="UP001056610">
    <property type="component" value="Plasmid unnamed"/>
</dbReference>
<dbReference type="Pfam" id="PF20188">
    <property type="entry name" value="DUF6551"/>
    <property type="match status" value="1"/>
</dbReference>
<evidence type="ECO:0000313" key="1">
    <source>
        <dbReference type="EMBL" id="UQX13554.1"/>
    </source>
</evidence>
<keyword evidence="2" id="KW-1185">Reference proteome</keyword>
<accession>A0ABY4QU69</accession>
<geneLocation type="plasmid" evidence="1 2">
    <name>unnamed</name>
</geneLocation>
<dbReference type="EMBL" id="CP097321">
    <property type="protein sequence ID" value="UQX13554.1"/>
    <property type="molecule type" value="Genomic_DNA"/>
</dbReference>
<sequence>MSGTELAITGWARDARGAYIDALSPEQLFVDYTYQRPPDNARAGALAAGWNRRLAGVIEVSDRGGDHHPRYAVIDGQHRWLAAQRLSPSPMMVATIHDGLSVADEARLFDRLNRERRRTSTWDHWRARKSAGDPLVLDIEAAVAAVGQAHQLELRIDNAPREGNVRCTATLEKLAALGGVDLIRDTIDLLVDVWDVRQDGFDAPIVHGIGLVLHHLEERIDLERLTDTLLGAMPLQLKTQALALVTTGRQPVRIALTVMALYNRNRRVPGARIDVTPRTFGGGARNARSLPALPESA</sequence>
<name>A0ABY4QU69_9MYCO</name>
<gene>
    <name evidence="1" type="ORF">M5I08_25520</name>
</gene>
<proteinExistence type="predicted"/>
<evidence type="ECO:0008006" key="3">
    <source>
        <dbReference type="Google" id="ProtNLM"/>
    </source>
</evidence>
<evidence type="ECO:0000313" key="2">
    <source>
        <dbReference type="Proteomes" id="UP001056610"/>
    </source>
</evidence>
<dbReference type="RefSeq" id="WP_219068200.1">
    <property type="nucleotide sequence ID" value="NZ_CAJUXY010000032.1"/>
</dbReference>
<organism evidence="1 2">
    <name type="scientific">Candidatus Mycobacterium methanotrophicum</name>
    <dbReference type="NCBI Taxonomy" id="2943498"/>
    <lineage>
        <taxon>Bacteria</taxon>
        <taxon>Bacillati</taxon>
        <taxon>Actinomycetota</taxon>
        <taxon>Actinomycetes</taxon>
        <taxon>Mycobacteriales</taxon>
        <taxon>Mycobacteriaceae</taxon>
        <taxon>Mycobacterium</taxon>
    </lineage>
</organism>
<reference evidence="1" key="1">
    <citation type="submission" date="2022-05" db="EMBL/GenBank/DDBJ databases">
        <title>A methanotrophic Mycobacterium dominates a cave microbial ecosystem.</title>
        <authorList>
            <person name="Van Spanning R.J.M."/>
            <person name="Guan Q."/>
            <person name="Melkonian C."/>
            <person name="Gallant J."/>
            <person name="Polerecky L."/>
            <person name="Flot J.-F."/>
            <person name="Brandt B.W."/>
            <person name="Braster M."/>
            <person name="Iturbe Espinoza P."/>
            <person name="Aerts J."/>
            <person name="Meima-Franke M."/>
            <person name="Piersma S.R."/>
            <person name="Bunduc C."/>
            <person name="Ummels R."/>
            <person name="Pain A."/>
            <person name="Fleming E.J."/>
            <person name="van der Wel N."/>
            <person name="Gherman V.D."/>
            <person name="Sarbu S.M."/>
            <person name="Bodelier P.L.E."/>
            <person name="Bitter W."/>
        </authorList>
    </citation>
    <scope>NUCLEOTIDE SEQUENCE</scope>
    <source>
        <strain evidence="1">Sulfur Cave</strain>
        <plasmid evidence="1">unnamed</plasmid>
    </source>
</reference>
<keyword evidence="1" id="KW-0614">Plasmid</keyword>
<dbReference type="InterPro" id="IPR046681">
    <property type="entry name" value="DUF6551"/>
</dbReference>